<evidence type="ECO:0000313" key="5">
    <source>
        <dbReference type="Proteomes" id="UP000189738"/>
    </source>
</evidence>
<proteinExistence type="predicted"/>
<evidence type="ECO:0000313" key="4">
    <source>
        <dbReference type="EMBL" id="OPB49458.1"/>
    </source>
</evidence>
<evidence type="ECO:0000313" key="3">
    <source>
        <dbReference type="EMBL" id="AQX50895.1"/>
    </source>
</evidence>
<evidence type="ECO:0000259" key="2">
    <source>
        <dbReference type="Pfam" id="PF01757"/>
    </source>
</evidence>
<gene>
    <name evidence="3" type="ORF">AYC66_09460</name>
    <name evidence="4" type="ORF">BAY09_01595</name>
</gene>
<dbReference type="Pfam" id="PF01757">
    <property type="entry name" value="Acyl_transf_3"/>
    <property type="match status" value="1"/>
</dbReference>
<name>A0A1T3HHK3_9FLAO</name>
<reference evidence="3 5" key="1">
    <citation type="submission" date="2016-02" db="EMBL/GenBank/DDBJ databases">
        <authorList>
            <person name="Nicholson A.C."/>
            <person name="Humrighouse B.W."/>
            <person name="Loparev V."/>
            <person name="Emery B."/>
            <person name="Graziano J."/>
            <person name="McQuiston J.R."/>
        </authorList>
    </citation>
    <scope>NUCLEOTIDE SEQUENCE [LARGE SCALE GENOMIC DNA]</scope>
    <source>
        <strain evidence="3 5">E6809</strain>
    </source>
</reference>
<feature type="transmembrane region" description="Helical" evidence="1">
    <location>
        <begin position="126"/>
        <end position="144"/>
    </location>
</feature>
<evidence type="ECO:0000256" key="1">
    <source>
        <dbReference type="SAM" id="Phobius"/>
    </source>
</evidence>
<feature type="transmembrane region" description="Helical" evidence="1">
    <location>
        <begin position="99"/>
        <end position="119"/>
    </location>
</feature>
<feature type="transmembrane region" description="Helical" evidence="1">
    <location>
        <begin position="156"/>
        <end position="175"/>
    </location>
</feature>
<keyword evidence="1" id="KW-1133">Transmembrane helix</keyword>
<feature type="transmembrane region" description="Helical" evidence="1">
    <location>
        <begin position="221"/>
        <end position="239"/>
    </location>
</feature>
<dbReference type="Proteomes" id="UP000189738">
    <property type="component" value="Chromosome"/>
</dbReference>
<feature type="transmembrane region" description="Helical" evidence="1">
    <location>
        <begin position="74"/>
        <end position="93"/>
    </location>
</feature>
<feature type="transmembrane region" description="Helical" evidence="1">
    <location>
        <begin position="196"/>
        <end position="215"/>
    </location>
</feature>
<dbReference type="EMBL" id="MAHS01000009">
    <property type="protein sequence ID" value="OPB49458.1"/>
    <property type="molecule type" value="Genomic_DNA"/>
</dbReference>
<keyword evidence="1" id="KW-0472">Membrane</keyword>
<dbReference type="EMBL" id="CP014339">
    <property type="protein sequence ID" value="AQX50895.1"/>
    <property type="molecule type" value="Genomic_DNA"/>
</dbReference>
<organism evidence="4">
    <name type="scientific">Elizabethkingia anophelis</name>
    <dbReference type="NCBI Taxonomy" id="1117645"/>
    <lineage>
        <taxon>Bacteria</taxon>
        <taxon>Pseudomonadati</taxon>
        <taxon>Bacteroidota</taxon>
        <taxon>Flavobacteriia</taxon>
        <taxon>Flavobacteriales</taxon>
        <taxon>Weeksellaceae</taxon>
        <taxon>Elizabethkingia</taxon>
    </lineage>
</organism>
<dbReference type="AlphaFoldDB" id="A0A1T3HHK3"/>
<dbReference type="InterPro" id="IPR002656">
    <property type="entry name" value="Acyl_transf_3_dom"/>
</dbReference>
<protein>
    <recommendedName>
        <fullName evidence="2">Acyltransferase 3 domain-containing protein</fullName>
    </recommendedName>
</protein>
<feature type="domain" description="Acyltransferase 3" evidence="2">
    <location>
        <begin position="2"/>
        <end position="236"/>
    </location>
</feature>
<keyword evidence="1" id="KW-0812">Transmembrane</keyword>
<accession>A0A1T3HHK3</accession>
<feature type="transmembrane region" description="Helical" evidence="1">
    <location>
        <begin position="41"/>
        <end position="62"/>
    </location>
</feature>
<reference evidence="4" key="2">
    <citation type="submission" date="2016-06" db="EMBL/GenBank/DDBJ databases">
        <authorList>
            <person name="Nicholson A.C."/>
        </authorList>
    </citation>
    <scope>NUCLEOTIDE SEQUENCE [LARGE SCALE GENOMIC DNA]</scope>
    <source>
        <strain evidence="4">E6809</strain>
    </source>
</reference>
<dbReference type="GO" id="GO:0016747">
    <property type="term" value="F:acyltransferase activity, transferring groups other than amino-acyl groups"/>
    <property type="evidence" value="ECO:0007669"/>
    <property type="project" value="InterPro"/>
</dbReference>
<sequence>MFITFVVSYFFGGDKFPVTFKQFIFNLTMAPVLFGQKNVDGAYWTLLIELKFYFFVSIFIVINKIKRIKVDYFIYFWLLLSSLNLFDVTSKIFYAIDGIFILDCSPYFIAGIVLCQVYLKGPKLKHFIMLSLSMYLSVLNGISTGNELSVLDNNVFSNYVIGGVIILSYVLMLLISLEKLQFLNSSKFVKIGMLTYPLYMIHQNIGYIIFTHFYFMNKYLLVFATILFMLGVSYILCLIEPKFIKIINLKSEALRKVTSVRA</sequence>